<keyword evidence="3" id="KW-1015">Disulfide bond</keyword>
<dbReference type="Pfam" id="PF13948">
    <property type="entry name" value="DUF4215"/>
    <property type="match status" value="9"/>
</dbReference>
<accession>A0A8S1R119</accession>
<keyword evidence="1" id="KW-0732">Signal</keyword>
<feature type="transmembrane region" description="Helical" evidence="4">
    <location>
        <begin position="1743"/>
        <end position="1762"/>
    </location>
</feature>
<dbReference type="InterPro" id="IPR011936">
    <property type="entry name" value="Myxo_disulph_rpt"/>
</dbReference>
<dbReference type="NCBIfam" id="TIGR02232">
    <property type="entry name" value="myxo_disulf_rpt"/>
    <property type="match status" value="8"/>
</dbReference>
<evidence type="ECO:0000256" key="3">
    <source>
        <dbReference type="ARBA" id="ARBA00023157"/>
    </source>
</evidence>
<dbReference type="Proteomes" id="UP000692954">
    <property type="component" value="Unassembled WGS sequence"/>
</dbReference>
<dbReference type="PANTHER" id="PTHR38934">
    <property type="entry name" value="HYPHALLY REGULATED CELL WALL PROTEIN 1"/>
    <property type="match status" value="1"/>
</dbReference>
<feature type="transmembrane region" description="Helical" evidence="4">
    <location>
        <begin position="1712"/>
        <end position="1731"/>
    </location>
</feature>
<protein>
    <submittedName>
        <fullName evidence="5">Uncharacterized protein</fullName>
    </submittedName>
</protein>
<keyword evidence="2" id="KW-0677">Repeat</keyword>
<feature type="transmembrane region" description="Helical" evidence="4">
    <location>
        <begin position="1413"/>
        <end position="1434"/>
    </location>
</feature>
<reference evidence="5" key="1">
    <citation type="submission" date="2021-01" db="EMBL/GenBank/DDBJ databases">
        <authorList>
            <consortium name="Genoscope - CEA"/>
            <person name="William W."/>
        </authorList>
    </citation>
    <scope>NUCLEOTIDE SEQUENCE</scope>
</reference>
<sequence>MDNGKMVETQYKEGFLFGFKMGQYIYQKPSQQNCFRFYINIIKYGYLESPNQEIRKICPIDLQDSVIKNTSQSLGNRQFKVIYQIPVFNYSLIHKVKQKNQNLYILGFNLRQMSQILIFIYSDDKICKVSYIFWNKFCYDYLDLNFLQIVTFFQLMDYDKINIIKQKLFLFLQQSKKIYYLYMGQTKDFNLILNIIQNIYLNPPHYYYAIKNKTTEQQISIIFFLKNLKIFLLKGFAWLSSIFKFFKRLQYQKQPLSPFNYLTIKFGLQQKQLIQYLFLLKMFQYFIIGFLYCLTCQEVFVYEFDSNNGQIEDWVFSNQYSWTQFSSCMDFQLLGGFNILQRDYISRIFLNLESHYRIKIQIEFLIVDRIDYSPFNIYLDSSEINNFNFQTSLVSQCGDPSSDDLVQVMTFDILHKRKTAWIQIQQNNYLHWVKCEYQCVICTEVCLKWKPHQYILTEKTFSTTNQLMPINEFNLQVKRECGLCSRVYSTQIGFKSQLPPHQDVLVIFHNYDITILKVNYKNSIKTISLQNGIVELLFQNHFVEEFQFIVFYQNYNCCPNIRDLEIYYSVIEEIQSQIPECIQQFNSQCINCQEGWIINPIIKKCIPFCGDNKIQGNEECDDGNLYQFDGCFQCQIECVRNCEICKYGICQGCKLGFEFNIDFKCIPKSQEMIIYQPQCTEQIEKTCISCQKGWIINTIINKCFPYCGDNYIQGNEECEDGNLNQFDGCFQCQIECVRNCEICKYGICQGCKLGFEFNIDFKCIPKIQDMEIYQPQCIQQIDNKCISCLKGWIINTIINKCFPFCGDNYIYGNEECDDGNLYQFDGCFQCQIECVRNCEICQNGICKECQFGYTFNENLNCFPQNPEMEIYQPQCIQQINNKCITCQDGWIINSIINKCFPSCGDNYINGNEQCDDGNFNEYDGCFQCQIECVRNCEICQNGICLECKLGFEFDDSLNCFAENKNTQIYQPQCTQEIDKKCITCQKGWVVNPILEKCSSLCGDKQIQGDEECDDGNFKQYDGCFECKFECIQNCQGCKNGICQECKIGFEFDKENEQCLPVCGDGLLIPLSSEFCDDGNKIQGDGCFDCIFECDQFCLNCVYIHCFECQEGFQPLNGVCHPICGDSIVLPDFEECDDGNDISDDGCHLCKRVCGFGCEICQQGKCLINCSQTYGQGYYYIDEICQSKCGDNIVTVEEDCDDGNNIQFDGCFNCQFSCEENCLNCLKGECIQYKPICGNAIIEDQEICDDGNQKPNDGCFNCEIESNWMCKQIENQIICDSPTQFIPNYLSISNNKQLILFNFSTEIKIQTGQNLTQAMILSFMDDQIEYKLTILDKKEPIEDKVQEVFYLIQIEIYETLDSQPILNINLNSTILNRHNVSLEQLQYQLKLQIPQYLEPKQLQAAQTLAAINQYFAFGLLSSGGINLIVGNLQMFTEILDLFQQFAYLRYINLCFPTNLLIYFQIYDLLTVSIISDFINFQQIQDLLIPPQEIQPQFGNFLLYKQNSDLLCNLTAQFLELLVLLLFYISQKLIYKLVFQLIFQRRFFQCKAWLLKKFSLKFTQKLFQFLQKRIRKLLQQSKKSSSQLLISIMIINGWDINFKCFLYLKSLENYSLRSLISSSLAVFIISSYIFFLLQQIFEKKLLNLRKKKEIIEQRYEALNLLRQIIFLFILIFLYVSEIIQLAYLSASALTSIFLIIKMRKILDKDQLIKMILQEGTILVFIISSIIYVKDFDLTFSTKTKISIGFFHIGCFTFMMAFQYVKMVRSFIAQISKMFPKKQKNKKLMTVNLFHIY</sequence>
<name>A0A8S1R119_9CILI</name>
<proteinExistence type="predicted"/>
<evidence type="ECO:0000256" key="2">
    <source>
        <dbReference type="ARBA" id="ARBA00022737"/>
    </source>
</evidence>
<comment type="caution">
    <text evidence="5">The sequence shown here is derived from an EMBL/GenBank/DDBJ whole genome shotgun (WGS) entry which is preliminary data.</text>
</comment>
<dbReference type="PANTHER" id="PTHR38934:SF6">
    <property type="entry name" value="CHROMOSOME UNDETERMINED SCAFFOLD_176, WHOLE GENOME SHOTGUN SEQUENCE"/>
    <property type="match status" value="1"/>
</dbReference>
<organism evidence="5 6">
    <name type="scientific">Paramecium sonneborni</name>
    <dbReference type="NCBI Taxonomy" id="65129"/>
    <lineage>
        <taxon>Eukaryota</taxon>
        <taxon>Sar</taxon>
        <taxon>Alveolata</taxon>
        <taxon>Ciliophora</taxon>
        <taxon>Intramacronucleata</taxon>
        <taxon>Oligohymenophorea</taxon>
        <taxon>Peniculida</taxon>
        <taxon>Parameciidae</taxon>
        <taxon>Paramecium</taxon>
    </lineage>
</organism>
<evidence type="ECO:0000256" key="4">
    <source>
        <dbReference type="SAM" id="Phobius"/>
    </source>
</evidence>
<keyword evidence="4" id="KW-1133">Transmembrane helix</keyword>
<evidence type="ECO:0000313" key="6">
    <source>
        <dbReference type="Proteomes" id="UP000692954"/>
    </source>
</evidence>
<evidence type="ECO:0000256" key="1">
    <source>
        <dbReference type="ARBA" id="ARBA00022729"/>
    </source>
</evidence>
<dbReference type="OrthoDB" id="409374at2759"/>
<gene>
    <name evidence="5" type="ORF">PSON_ATCC_30995.1.T1300001</name>
</gene>
<feature type="transmembrane region" description="Helical" evidence="4">
    <location>
        <begin position="1618"/>
        <end position="1639"/>
    </location>
</feature>
<dbReference type="EMBL" id="CAJJDN010000130">
    <property type="protein sequence ID" value="CAD8121073.1"/>
    <property type="molecule type" value="Genomic_DNA"/>
</dbReference>
<keyword evidence="4" id="KW-0472">Membrane</keyword>
<feature type="transmembrane region" description="Helical" evidence="4">
    <location>
        <begin position="1659"/>
        <end position="1677"/>
    </location>
</feature>
<feature type="transmembrane region" description="Helical" evidence="4">
    <location>
        <begin position="1446"/>
        <end position="1464"/>
    </location>
</feature>
<evidence type="ECO:0000313" key="5">
    <source>
        <dbReference type="EMBL" id="CAD8121073.1"/>
    </source>
</evidence>
<keyword evidence="6" id="KW-1185">Reference proteome</keyword>
<keyword evidence="4" id="KW-0812">Transmembrane</keyword>